<feature type="disulfide bond" evidence="8">
    <location>
        <begin position="541"/>
        <end position="551"/>
    </location>
</feature>
<evidence type="ECO:0000256" key="2">
    <source>
        <dbReference type="ARBA" id="ARBA00022729"/>
    </source>
</evidence>
<dbReference type="InterPro" id="IPR000742">
    <property type="entry name" value="EGF"/>
</dbReference>
<keyword evidence="11" id="KW-0472">Membrane</keyword>
<evidence type="ECO:0000256" key="5">
    <source>
        <dbReference type="ARBA" id="ARBA00023170"/>
    </source>
</evidence>
<feature type="repeat" description="LDL-receptor class B" evidence="9">
    <location>
        <begin position="1397"/>
        <end position="1440"/>
    </location>
</feature>
<dbReference type="PROSITE" id="PS00420">
    <property type="entry name" value="SRCR_1"/>
    <property type="match status" value="4"/>
</dbReference>
<feature type="repeat" description="LDL-receptor class B" evidence="9">
    <location>
        <begin position="2238"/>
        <end position="2280"/>
    </location>
</feature>
<feature type="disulfide bond" evidence="8">
    <location>
        <begin position="3100"/>
        <end position="3110"/>
    </location>
</feature>
<feature type="disulfide bond" evidence="8">
    <location>
        <begin position="2989"/>
        <end position="2999"/>
    </location>
</feature>
<comment type="caution">
    <text evidence="14">The sequence shown here is derived from an EMBL/GenBank/DDBJ whole genome shotgun (WGS) entry which is preliminary data.</text>
</comment>
<dbReference type="Pfam" id="PF00058">
    <property type="entry name" value="Ldl_recept_b"/>
    <property type="match status" value="4"/>
</dbReference>
<evidence type="ECO:0000256" key="8">
    <source>
        <dbReference type="PROSITE-ProRule" id="PRU00196"/>
    </source>
</evidence>
<evidence type="ECO:0000256" key="1">
    <source>
        <dbReference type="ARBA" id="ARBA00022536"/>
    </source>
</evidence>
<evidence type="ECO:0000256" key="9">
    <source>
        <dbReference type="PROSITE-ProRule" id="PRU00461"/>
    </source>
</evidence>
<dbReference type="OrthoDB" id="5958943at2759"/>
<protein>
    <submittedName>
        <fullName evidence="14">Low-density lipoprotein receptor-related protein 6</fullName>
    </submittedName>
</protein>
<keyword evidence="3" id="KW-0677">Repeat</keyword>
<feature type="disulfide bond" evidence="8">
    <location>
        <begin position="2864"/>
        <end position="2874"/>
    </location>
</feature>
<dbReference type="Proteomes" id="UP000225706">
    <property type="component" value="Unassembled WGS sequence"/>
</dbReference>
<feature type="compositionally biased region" description="Basic and acidic residues" evidence="10">
    <location>
        <begin position="4109"/>
        <end position="4127"/>
    </location>
</feature>
<dbReference type="InterPro" id="IPR000033">
    <property type="entry name" value="LDLR_classB_rpt"/>
</dbReference>
<feature type="repeat" description="LDL-receptor class B" evidence="9">
    <location>
        <begin position="1065"/>
        <end position="1107"/>
    </location>
</feature>
<keyword evidence="11" id="KW-1133">Transmembrane helix</keyword>
<dbReference type="FunFam" id="3.10.250.10:FF:000006">
    <property type="entry name" value="neurotrypsin isoform X2"/>
    <property type="match status" value="2"/>
</dbReference>
<feature type="domain" description="SRCR" evidence="13">
    <location>
        <begin position="585"/>
        <end position="685"/>
    </location>
</feature>
<dbReference type="FunFam" id="3.10.250.10:FF:000011">
    <property type="entry name" value="Scavenger receptor class A member 5"/>
    <property type="match status" value="1"/>
</dbReference>
<dbReference type="InterPro" id="IPR036772">
    <property type="entry name" value="SRCR-like_dom_sf"/>
</dbReference>
<dbReference type="PRINTS" id="PR00258">
    <property type="entry name" value="SPERACTRCPTR"/>
</dbReference>
<evidence type="ECO:0000259" key="13">
    <source>
        <dbReference type="PROSITE" id="PS50287"/>
    </source>
</evidence>
<feature type="disulfide bond" evidence="8">
    <location>
        <begin position="1606"/>
        <end position="1616"/>
    </location>
</feature>
<evidence type="ECO:0000256" key="10">
    <source>
        <dbReference type="SAM" id="MobiDB-lite"/>
    </source>
</evidence>
<feature type="region of interest" description="Disordered" evidence="10">
    <location>
        <begin position="4059"/>
        <end position="4132"/>
    </location>
</feature>
<dbReference type="PROSITE" id="PS00022">
    <property type="entry name" value="EGF_1"/>
    <property type="match status" value="1"/>
</dbReference>
<feature type="repeat" description="LDL-receptor class B" evidence="9">
    <location>
        <begin position="1023"/>
        <end position="1064"/>
    </location>
</feature>
<feature type="disulfide bond" evidence="8">
    <location>
        <begin position="1731"/>
        <end position="1741"/>
    </location>
</feature>
<feature type="repeat" description="LDL-receptor class B" evidence="9">
    <location>
        <begin position="2556"/>
        <end position="2598"/>
    </location>
</feature>
<dbReference type="SUPFAM" id="SSF56487">
    <property type="entry name" value="SRCR-like"/>
    <property type="match status" value="9"/>
</dbReference>
<accession>A0A2B4SE07</accession>
<dbReference type="EMBL" id="LSMT01000107">
    <property type="protein sequence ID" value="PFX27283.1"/>
    <property type="molecule type" value="Genomic_DNA"/>
</dbReference>
<feature type="disulfide bond" evidence="8">
    <location>
        <begin position="654"/>
        <end position="664"/>
    </location>
</feature>
<evidence type="ECO:0000256" key="4">
    <source>
        <dbReference type="ARBA" id="ARBA00023157"/>
    </source>
</evidence>
<feature type="repeat" description="LDL-receptor class B" evidence="9">
    <location>
        <begin position="826"/>
        <end position="870"/>
    </location>
</feature>
<keyword evidence="5 14" id="KW-0675">Receptor</keyword>
<keyword evidence="2" id="KW-0732">Signal</keyword>
<organism evidence="14 15">
    <name type="scientific">Stylophora pistillata</name>
    <name type="common">Smooth cauliflower coral</name>
    <dbReference type="NCBI Taxonomy" id="50429"/>
    <lineage>
        <taxon>Eukaryota</taxon>
        <taxon>Metazoa</taxon>
        <taxon>Cnidaria</taxon>
        <taxon>Anthozoa</taxon>
        <taxon>Hexacorallia</taxon>
        <taxon>Scleractinia</taxon>
        <taxon>Astrocoeniina</taxon>
        <taxon>Pocilloporidae</taxon>
        <taxon>Stylophora</taxon>
    </lineage>
</organism>
<dbReference type="PROSITE" id="PS51120">
    <property type="entry name" value="LDLRB"/>
    <property type="match status" value="11"/>
</dbReference>
<evidence type="ECO:0000256" key="7">
    <source>
        <dbReference type="PROSITE-ProRule" id="PRU00076"/>
    </source>
</evidence>
<feature type="disulfide bond" evidence="7">
    <location>
        <begin position="3804"/>
        <end position="3813"/>
    </location>
</feature>
<dbReference type="FunFam" id="2.120.10.30:FF:000241">
    <property type="entry name" value="Low-density lipoprotein receptor-related protein 6"/>
    <property type="match status" value="4"/>
</dbReference>
<dbReference type="Gene3D" id="2.120.10.30">
    <property type="entry name" value="TolB, C-terminal domain"/>
    <property type="match status" value="9"/>
</dbReference>
<sequence length="4169" mass="464371">MNVLPYLGSELEAAGSGASPLIFYANRDSIRYISTRNVSVQGVLISGLNEVRSLALYVRPGWIFWSEYGSTTTINRMRLSAGATKQKILDGLGEVHDIAVEWESALIYWTDYLHETIEVARIDGSYRKTLFWENVANPRAIVVDSRNGYMYWSETGWDYPRIERATLAGTERTIIMEEHPGIIPKLLINGLVIDFSSNLLYWVDAQTDIVERMKLDQTNNAETVHTTTSQNLYSYGLTLYEDILYASELRSRSIERINVTAGEHLRNMGWLTEKMTYRIALNSSSREPSGMADCQTDSKCTHLCLLTPTGFQCACSNGFKLLPDNVTCNATGQPPKPPVAAIEVRLMFGNAPSILEGRIEVRMKGQPNEWGTVCDDHFDMRDAQVVCRMLNHSGAEFVGYYGSGSDDSRIWLDNLKCRGDEDSLMECKHRGWGQTNCGHFEDVGVKCKNDSAPTPPVVAPNMTKGLPANITIQLRGGPTKHEGFVEITHDGKVGTICDNDFDIKDAHVICRMLGFEGAWSTMCCGRYGTGTGEIWLDNLQCLGNETSLSECPHLGWGNYNGVCTHARDAGVYCIPKPVIPPDNIIRLVEGTSENEGRVEIFHKDRWGTICDDGWDLKDANVICRMLNYSGALAAPIISAYDVGSGQIWLDEVNCLGNESSIYDCPHGGWGNHDCSHLQDAGVICQTNESALPSYDSKKSLLFSEHWRGIIFQVNLEGDDHRAAPLPIDHLRGVSAVGFDPIEELVYFAEYGPGIIQRSHLNGSNAETIVNGIYYANRLAIDHLTRNIYFTDSSKYRIDVATLDGKHRTGLISTVWPEGLALDLKNGHIYWASQGFPPTIERADLDGNNQQVIITLTEDSYPSGLTVDYDLNRLYWTDRGVFEVYYIDLQTRQNYAFITREIIDPIDLAIHHDTVYVTDLGSGDAWDGGIYSSQLAGPGNFSQQNSNISKVIDLMRYTWGIDSYDKDNIFHTGRYHRLILHTECYFSEIYKSPLGADDLFSVANTLPLENVACPSAIASHSAMEKIYWTDLTMKHIARSNLDGTDEEVIVQNVSYSVAIAVDSYAGNIYFTDRDKKTVEVAKLDGKFRTVLIQSQTHDLVGLAIDTQRGYMYYSAWGNPPMINRAQLDGSDITPIVEFNEFPYQRPTALAIDVDENVLYWVGDQDPSLQYIDLRYPKSEIVYHINYSNYLHYPLGLALDAHYFYWTDWLLGNVIRASRGPKSVVVQLIPYQYTPRGVNIFNPDDVQDYHPCVEECGHLCLLKPGGYKCACTAETVTPCVESINITNVFGCTDDPSIYFIDDHHIKCFHLDSTNKTYVNPKTVKDDVIKGASTIARTVSQIETLRNNKWYMFWTDYGFDHPRIERADLTGENRKIVVEFGVDWYSQIFPMSVIIEYNTDTIYWIDRYDNYIDRADLDGRNKGTLKFIGHNINPADLALYGVNFYWVDRNSRSIEYFNKTESRGLHYNFGHLTDDTPAGVVVSDESRQPVASPMNRPPCRINNGGCSHLCLLAPSGGSKCACPNGVQLEADSRTCSNDLKVRLSGSDSSNEGRVEVYHQGRWGTVCDDHWGMSEATVLCKMLNFSGAIRVESFGPGNYSFPILMDNVKCRGDENSIAACQHNGWEVEDCSHSEDVGVVCRNDSIPPTEGPTLDPGPHPELQVKLRSGPSSNQGRVELYLNNTWGTICDDNWGIEEANVICRMLGFSEGAWSTHCCGWYDRFSVPDQIWLDNVHCVGDETSIAECRHGGWGSHNCLHSEDVGVVCKYTPLPRPDQILRLADGVRDGEGRVEIFHAGHWGTICDDFWDTRDAQVVCGQLGYSEAIAAPRYATFGEGNGHVWLEADDFLLFCEGRRKLCYFMPLPQEAPAQTMPLKLGLIFTPAAISYDPLYEQMYWTDEYGRIFRAFIKNGSTESLVTGIGNPQGIAFDLVGRNIYFADYYGDNIRIASLDGVLQAVLVDVSSPQAIALDSASGVMYYSSLGSNPMISQADMDGKNQQIIANLSSITYDTFLDLVMDKPNKRLFFSDQTNDVIKYIDLNNLTVHTILSGNLHKPTGLTLFEDTLYWTATGEGQFSGVVFKANLSDGEVAKAQAQTDGLGEPKGIYAHNSNASQIPVQSPCENNGGCSQLCVVNPNGKTCMCKAGMVPGEDGTSCTLGDVIFVADSDDHKIYYSELTESILAPLPISNTDTPTGIAFDPFEKRIYWTDPKLGIVARSTFDGKMYEVIRANVSSPTGIAVDLVGGNVFWINSGERTIEVSKLDGDHWKVLVYNLHSSPVDIALDTTRGYMYWSAEGYIERAELDGLNRRIISHLGETYYGSKIDAMGLALDDEVNRLYFVSYYEYALMYIDLDSSSHTVQVMLRNFFFFYFPYGVAVDDQYVYFNEYGFLGMVFRVNKNDTTVELLLSGLGYSRGLAVKKGNYTRDSDNPCDGSCSHLCLVKPGGYKCACPADDGNTQCTESEHVTNFHGCESDNSLYFIDRHNIKCIELKSVNSTYANIKTVRSDLILGGAIDIDYRGRMIYWSDNSLWTLNRMSLTSGEKEIIIRDNLGQIDGLAVEWESGLIYWTDFIYERIEVAKLDGSSRRTLISDKIFSPRGIAVDPMSGYLFWTDIGFDHPRIERLDLNGENRQNVVTFGFFETEPMSVIVDYETETIHWVDRYYHVFQQADKNGSTVVSTAYIGQNINPADLALLGDLIYWADRNSRSIEWFNKTQKLSMHYNLGHLTDEYPTGVVVSDKSRQPVAPESPCRLHNGGCSHLCLIAPSGVRKCACPAGVKLEDDNMTCSDDVIPKPPPMPVPVVKVRLSGSGSSHEGRVEVYHQGRWGTVCDDHWGMSEATVLCKMLNFSGAIRVEYFGPGDYSFPILMDNVKCRGDENSIAACQHNGWGIEDCSHSEDAGVVCSNDSAPPTEGPTLSPGPHPELKVRLRSGITSNQGRVELFLNGTWGTICDDYWGIEEANVICRMLGYAEGAWSTHCCGWYDRYSTPNQIWLDDVHCDGDEDSITECRHGGWGSHNCLHSDDVGVVCKYTPLPRPGQILRLADGIRDGEGRVEIFHDGHWGTVCDDSWDKKDADVVCRQLGYREAINAPTRALFGEGNGHIWLAHVNCSGDESSIEDCQHVGWNVHGYCFHEEDASVICSNETRSPDADDFLLFCEDDRKLCHFQPLPAPNSHAQPIYLKITLNSEPIAIAYDPQEKQMYWTDYNRAIRRASIHNGMDEVVLSDFILTSIQIDTVGRNMYFADYYSGNIRVASLDGTYQAVLIDVEFPQGIALDSESRYIYYVSHGYVTTTINRADMDGENQMAIATMPFIISYIHIDLALDKVNKRLYFSDRTHDKIHYVNLDNKEVRSFISGNLQYPRGLTLINNTLYWTSSGDGKFTGAVFKANITDNPVAQEMVVDLTNPSAIYAHNSMISSGEARCQNNGGCEQLCLVAPNGQTCRCRSGMVFSDDGKTCTLGDVILVADIGSRKIFYSELTKDIPTPIPVPEGKSPVGIAFDPFKKRIYWTDSALGIIARSKFDGKMYEVIRNVSSPTAIDLDLVGGNLFWINSAEDTIEVSNLDGDNWKVLISDPKPSLQDIVLDTKRGYMYWSALGFIEGAELDGSNRTTVALGNSSYGSPLDALYITLDVTSNRIYFVSYDEFAMFYIDLSSGNHSVHMILQDFFLFFHPRGIAVDDQYVYWGESYWYSAVLRVNKTYHYDISYEVSRLSDPGEIVVKKGRYEQETIHPCSKNSCTHLCFKIPSGYKCDCPNVTSDGQPCTPSVVVWPPPPTTAPTTTKPPPTTTEPDYCASAPCKNGASCKSSVDKKFHCSCVGYFGGLTCSVPIEEETVQIVITGVTVEKFNLTAFIVSIVNLLNDECAKNPDSCLFGESTSSIVKRAVGDGPFKPEDIYIPSRPKEVDGGIQVEYAVVKTSDEGKPVPVPASFVADVTEKKAAEIGRSVGGTVTSVKQKPVIKATSTPQSGRSNAGVIAGVVVGLCLVLIIAALAVRYFRMKRTGRLNLPYVKEVDEDESKRRTTAFENPGYDSAGIGEYDDINPVVFSPFQETTEASGVSNPIYSELGMTKVTSSEDVNKDEANGESADPRYASPGELPKKEPLPDDKEAKPEYVEILVQGDAYKQEEPRYALPFGKEKGAKNDQTAIEMEKEEDRYQTLTGNDAWRTAAVLEDNKEPNDQTQS</sequence>
<feature type="repeat" description="LDL-receptor class B" evidence="9">
    <location>
        <begin position="2599"/>
        <end position="2645"/>
    </location>
</feature>
<dbReference type="PROSITE" id="PS50287">
    <property type="entry name" value="SRCR_2"/>
    <property type="match status" value="9"/>
</dbReference>
<evidence type="ECO:0000256" key="11">
    <source>
        <dbReference type="SAM" id="Phobius"/>
    </source>
</evidence>
<dbReference type="InterPro" id="IPR050778">
    <property type="entry name" value="Cueball_EGF_LRP_Nidogen"/>
</dbReference>
<evidence type="ECO:0000259" key="12">
    <source>
        <dbReference type="PROSITE" id="PS50026"/>
    </source>
</evidence>
<dbReference type="SUPFAM" id="SSF57196">
    <property type="entry name" value="EGF/Laminin"/>
    <property type="match status" value="5"/>
</dbReference>
<evidence type="ECO:0000313" key="14">
    <source>
        <dbReference type="EMBL" id="PFX27283.1"/>
    </source>
</evidence>
<feature type="disulfide bond" evidence="8">
    <location>
        <begin position="610"/>
        <end position="674"/>
    </location>
</feature>
<feature type="domain" description="EGF-like" evidence="12">
    <location>
        <begin position="3777"/>
        <end position="3814"/>
    </location>
</feature>
<evidence type="ECO:0000256" key="3">
    <source>
        <dbReference type="ARBA" id="ARBA00022737"/>
    </source>
</evidence>
<feature type="repeat" description="LDL-receptor class B" evidence="9">
    <location>
        <begin position="3535"/>
        <end position="3577"/>
    </location>
</feature>
<feature type="domain" description="SRCR" evidence="13">
    <location>
        <begin position="1659"/>
        <end position="1762"/>
    </location>
</feature>
<feature type="compositionally biased region" description="Basic and acidic residues" evidence="10">
    <location>
        <begin position="4083"/>
        <end position="4099"/>
    </location>
</feature>
<feature type="domain" description="SRCR" evidence="13">
    <location>
        <begin position="1773"/>
        <end position="1848"/>
    </location>
</feature>
<dbReference type="STRING" id="50429.A0A2B4SE07"/>
<evidence type="ECO:0000256" key="6">
    <source>
        <dbReference type="ARBA" id="ARBA00023180"/>
    </source>
</evidence>
<keyword evidence="6" id="KW-0325">Glycoprotein</keyword>
<feature type="repeat" description="LDL-receptor class B" evidence="9">
    <location>
        <begin position="105"/>
        <end position="147"/>
    </location>
</feature>
<feature type="disulfide bond" evidence="8">
    <location>
        <begin position="417"/>
        <end position="427"/>
    </location>
</feature>
<feature type="transmembrane region" description="Helical" evidence="11">
    <location>
        <begin position="3959"/>
        <end position="3980"/>
    </location>
</feature>
<dbReference type="SMART" id="SM00181">
    <property type="entry name" value="EGF"/>
    <property type="match status" value="9"/>
</dbReference>
<feature type="disulfide bond" evidence="8">
    <location>
        <begin position="623"/>
        <end position="684"/>
    </location>
</feature>
<feature type="repeat" description="LDL-receptor class B" evidence="9">
    <location>
        <begin position="2513"/>
        <end position="2555"/>
    </location>
</feature>
<dbReference type="SMART" id="SM00202">
    <property type="entry name" value="SR"/>
    <property type="match status" value="9"/>
</dbReference>
<feature type="domain" description="SRCR" evidence="13">
    <location>
        <begin position="472"/>
        <end position="574"/>
    </location>
</feature>
<keyword evidence="4 8" id="KW-1015">Disulfide bond</keyword>
<feature type="domain" description="SRCR" evidence="13">
    <location>
        <begin position="2796"/>
        <end position="2895"/>
    </location>
</feature>
<dbReference type="Pfam" id="PF00530">
    <property type="entry name" value="SRCR"/>
    <property type="match status" value="9"/>
</dbReference>
<comment type="caution">
    <text evidence="8">Lacks conserved residue(s) required for the propagation of feature annotation.</text>
</comment>
<feature type="domain" description="SRCR" evidence="13">
    <location>
        <begin position="2917"/>
        <end position="3020"/>
    </location>
</feature>
<keyword evidence="11" id="KW-0812">Transmembrane</keyword>
<feature type="domain" description="SRCR" evidence="13">
    <location>
        <begin position="344"/>
        <end position="448"/>
    </location>
</feature>
<proteinExistence type="predicted"/>
<reference evidence="15" key="1">
    <citation type="journal article" date="2017" name="bioRxiv">
        <title>Comparative analysis of the genomes of Stylophora pistillata and Acropora digitifera provides evidence for extensive differences between species of corals.</title>
        <authorList>
            <person name="Voolstra C.R."/>
            <person name="Li Y."/>
            <person name="Liew Y.J."/>
            <person name="Baumgarten S."/>
            <person name="Zoccola D."/>
            <person name="Flot J.-F."/>
            <person name="Tambutte S."/>
            <person name="Allemand D."/>
            <person name="Aranda M."/>
        </authorList>
    </citation>
    <scope>NUCLEOTIDE SEQUENCE [LARGE SCALE GENOMIC DNA]</scope>
</reference>
<dbReference type="Gene3D" id="2.10.25.10">
    <property type="entry name" value="Laminin"/>
    <property type="match status" value="1"/>
</dbReference>
<name>A0A2B4SE07_STYPI</name>
<keyword evidence="14" id="KW-0449">Lipoprotein</keyword>
<dbReference type="PANTHER" id="PTHR46513:SF13">
    <property type="entry name" value="EGF-LIKE DOMAIN-CONTAINING PROTEIN"/>
    <property type="match status" value="1"/>
</dbReference>
<dbReference type="GO" id="GO:0016020">
    <property type="term" value="C:membrane"/>
    <property type="evidence" value="ECO:0007669"/>
    <property type="project" value="InterPro"/>
</dbReference>
<keyword evidence="15" id="KW-1185">Reference proteome</keyword>
<evidence type="ECO:0000313" key="15">
    <source>
        <dbReference type="Proteomes" id="UP000225706"/>
    </source>
</evidence>
<gene>
    <name evidence="14" type="primary">Lrp6</name>
    <name evidence="14" type="ORF">AWC38_SpisGene8043</name>
</gene>
<feature type="repeat" description="LDL-receptor class B" evidence="9">
    <location>
        <begin position="2196"/>
        <end position="2237"/>
    </location>
</feature>
<feature type="domain" description="SRCR" evidence="13">
    <location>
        <begin position="3031"/>
        <end position="3132"/>
    </location>
</feature>
<dbReference type="InterPro" id="IPR011042">
    <property type="entry name" value="6-blade_b-propeller_TolB-like"/>
</dbReference>
<dbReference type="FunFam" id="3.10.250.10:FF:000001">
    <property type="entry name" value="Lysyl oxidase 4 isoform X1"/>
    <property type="match status" value="4"/>
</dbReference>
<dbReference type="PANTHER" id="PTHR46513">
    <property type="entry name" value="VITELLOGENIN RECEPTOR-LIKE PROTEIN-RELATED-RELATED"/>
    <property type="match status" value="1"/>
</dbReference>
<dbReference type="InterPro" id="IPR001190">
    <property type="entry name" value="SRCR"/>
</dbReference>
<keyword evidence="1 7" id="KW-0245">EGF-like domain</keyword>
<dbReference type="FunFam" id="2.120.10.30:FF:000132">
    <property type="entry name" value="Uncharacterized protein"/>
    <property type="match status" value="2"/>
</dbReference>
<dbReference type="SMART" id="SM00135">
    <property type="entry name" value="LY"/>
    <property type="match status" value="35"/>
</dbReference>
<dbReference type="PROSITE" id="PS50026">
    <property type="entry name" value="EGF_3"/>
    <property type="match status" value="1"/>
</dbReference>
<dbReference type="SUPFAM" id="SSF63825">
    <property type="entry name" value="YWTD domain"/>
    <property type="match status" value="9"/>
</dbReference>
<dbReference type="Gene3D" id="3.10.250.10">
    <property type="entry name" value="SRCR-like domain"/>
    <property type="match status" value="9"/>
</dbReference>
<feature type="domain" description="SRCR" evidence="13">
    <location>
        <begin position="1538"/>
        <end position="1637"/>
    </location>
</feature>
<dbReference type="FunFam" id="3.10.250.10:FF:000007">
    <property type="entry name" value="Soluble scavenger receptor cysteine-rich domain-containing protein SSC5D"/>
    <property type="match status" value="2"/>
</dbReference>
<dbReference type="Pfam" id="PF14670">
    <property type="entry name" value="FXa_inhibition"/>
    <property type="match status" value="3"/>
</dbReference>